<evidence type="ECO:0000256" key="4">
    <source>
        <dbReference type="ARBA" id="ARBA00022519"/>
    </source>
</evidence>
<evidence type="ECO:0000313" key="11">
    <source>
        <dbReference type="Proteomes" id="UP001200430"/>
    </source>
</evidence>
<evidence type="ECO:0000256" key="1">
    <source>
        <dbReference type="ARBA" id="ARBA00004429"/>
    </source>
</evidence>
<keyword evidence="3" id="KW-1003">Cell membrane</keyword>
<evidence type="ECO:0000256" key="2">
    <source>
        <dbReference type="ARBA" id="ARBA00022448"/>
    </source>
</evidence>
<accession>A0ABS9EMZ4</accession>
<keyword evidence="7 9" id="KW-0472">Membrane</keyword>
<proteinExistence type="inferred from homology"/>
<evidence type="ECO:0000256" key="7">
    <source>
        <dbReference type="ARBA" id="ARBA00023136"/>
    </source>
</evidence>
<evidence type="ECO:0000256" key="6">
    <source>
        <dbReference type="ARBA" id="ARBA00022989"/>
    </source>
</evidence>
<evidence type="ECO:0000256" key="5">
    <source>
        <dbReference type="ARBA" id="ARBA00022692"/>
    </source>
</evidence>
<keyword evidence="6 9" id="KW-1133">Transmembrane helix</keyword>
<evidence type="ECO:0000256" key="9">
    <source>
        <dbReference type="SAM" id="Phobius"/>
    </source>
</evidence>
<evidence type="ECO:0000256" key="8">
    <source>
        <dbReference type="ARBA" id="ARBA00035655"/>
    </source>
</evidence>
<keyword evidence="4" id="KW-0997">Cell inner membrane</keyword>
<comment type="similarity">
    <text evidence="8">Belongs to the TsuA/YedE (TC 9.B.102) family.</text>
</comment>
<dbReference type="PANTHER" id="PTHR30574">
    <property type="entry name" value="INNER MEMBRANE PROTEIN YEDE"/>
    <property type="match status" value="1"/>
</dbReference>
<keyword evidence="11" id="KW-1185">Reference proteome</keyword>
<feature type="transmembrane region" description="Helical" evidence="9">
    <location>
        <begin position="149"/>
        <end position="170"/>
    </location>
</feature>
<feature type="transmembrane region" description="Helical" evidence="9">
    <location>
        <begin position="12"/>
        <end position="35"/>
    </location>
</feature>
<protein>
    <submittedName>
        <fullName evidence="10">YeeE/YedE family protein</fullName>
    </submittedName>
</protein>
<gene>
    <name evidence="10" type="ORF">L2W38_06970</name>
</gene>
<dbReference type="InterPro" id="IPR007272">
    <property type="entry name" value="Sulf_transp_TsuA/YedE"/>
</dbReference>
<dbReference type="EMBL" id="JAKGUD010000006">
    <property type="protein sequence ID" value="MCF4142553.1"/>
    <property type="molecule type" value="Genomic_DNA"/>
</dbReference>
<reference evidence="10 11" key="1">
    <citation type="submission" date="2022-01" db="EMBL/GenBank/DDBJ databases">
        <title>Dethiosulfovibrio faecalis sp. nov., a novel proteolytic, non-sulfur-reducing bacterium isolated from a marine aquaculture solid waste bioreactor.</title>
        <authorList>
            <person name="Grabowski S."/>
            <person name="Apolinario E."/>
            <person name="Schneider N."/>
            <person name="Marshall C.W."/>
            <person name="Sowers K.R."/>
        </authorList>
    </citation>
    <scope>NUCLEOTIDE SEQUENCE [LARGE SCALE GENOMIC DNA]</scope>
    <source>
        <strain evidence="10 11">DSM 12537</strain>
    </source>
</reference>
<organism evidence="10 11">
    <name type="scientific">Dethiosulfovibrio marinus</name>
    <dbReference type="NCBI Taxonomy" id="133532"/>
    <lineage>
        <taxon>Bacteria</taxon>
        <taxon>Thermotogati</taxon>
        <taxon>Synergistota</taxon>
        <taxon>Synergistia</taxon>
        <taxon>Synergistales</taxon>
        <taxon>Dethiosulfovibrionaceae</taxon>
        <taxon>Dethiosulfovibrio</taxon>
    </lineage>
</organism>
<dbReference type="RefSeq" id="WP_236099277.1">
    <property type="nucleotide sequence ID" value="NZ_JAKGUD010000006.1"/>
</dbReference>
<feature type="transmembrane region" description="Helical" evidence="9">
    <location>
        <begin position="74"/>
        <end position="99"/>
    </location>
</feature>
<name>A0ABS9EMZ4_9BACT</name>
<comment type="caution">
    <text evidence="10">The sequence shown here is derived from an EMBL/GenBank/DDBJ whole genome shotgun (WGS) entry which is preliminary data.</text>
</comment>
<sequence length="173" mass="18307">MYSFEKGQRPLNPYLAGAITGGLVALSVVATGKFFGASTTFARAGAALVNMISPEHGASLDYFVRYPFAVDWQLLFLVGIFIGSLLSSTVNGTFFVDAVPELWRERFGARTWPRLCTAFLGGILVAFGARMAGGCPSGHGLSGVMQLSMSGFVSLAAFFVGGVAMARIIYGRS</sequence>
<comment type="subcellular location">
    <subcellularLocation>
        <location evidence="1">Cell inner membrane</location>
        <topology evidence="1">Multi-pass membrane protein</topology>
    </subcellularLocation>
</comment>
<feature type="transmembrane region" description="Helical" evidence="9">
    <location>
        <begin position="111"/>
        <end position="129"/>
    </location>
</feature>
<keyword evidence="2" id="KW-0813">Transport</keyword>
<dbReference type="Proteomes" id="UP001200430">
    <property type="component" value="Unassembled WGS sequence"/>
</dbReference>
<keyword evidence="5 9" id="KW-0812">Transmembrane</keyword>
<evidence type="ECO:0000256" key="3">
    <source>
        <dbReference type="ARBA" id="ARBA00022475"/>
    </source>
</evidence>
<evidence type="ECO:0000313" key="10">
    <source>
        <dbReference type="EMBL" id="MCF4142553.1"/>
    </source>
</evidence>
<dbReference type="Pfam" id="PF04143">
    <property type="entry name" value="Sulf_transp"/>
    <property type="match status" value="1"/>
</dbReference>
<dbReference type="PANTHER" id="PTHR30574:SF1">
    <property type="entry name" value="SULPHUR TRANSPORT DOMAIN-CONTAINING PROTEIN"/>
    <property type="match status" value="1"/>
</dbReference>